<keyword evidence="5 7" id="KW-0472">Membrane</keyword>
<feature type="signal peptide" evidence="8">
    <location>
        <begin position="1"/>
        <end position="16"/>
    </location>
</feature>
<dbReference type="CTD" id="54972"/>
<evidence type="ECO:0000256" key="8">
    <source>
        <dbReference type="SAM" id="SignalP"/>
    </source>
</evidence>
<protein>
    <submittedName>
        <fullName evidence="17">Transmembrane protein 132A isoform X1</fullName>
    </submittedName>
</protein>
<dbReference type="Pfam" id="PF15706">
    <property type="entry name" value="TMEM132_C"/>
    <property type="match status" value="1"/>
</dbReference>
<evidence type="ECO:0000256" key="1">
    <source>
        <dbReference type="ARBA" id="ARBA00004479"/>
    </source>
</evidence>
<evidence type="ECO:0000259" key="15">
    <source>
        <dbReference type="Pfam" id="PF23487"/>
    </source>
</evidence>
<comment type="similarity">
    <text evidence="2">Belongs to the TMEM132 family.</text>
</comment>
<evidence type="ECO:0000313" key="18">
    <source>
        <dbReference type="Xenbase" id="XB-GENE-1009879"/>
    </source>
</evidence>
<feature type="domain" description="Transmembrane protein TMEM132 sixth" evidence="15">
    <location>
        <begin position="601"/>
        <end position="721"/>
    </location>
</feature>
<dbReference type="InterPro" id="IPR031437">
    <property type="entry name" value="Ig_TMEM132_4th"/>
</dbReference>
<feature type="domain" description="Transmembrane protein TMEM132 C-terminal" evidence="10">
    <location>
        <begin position="797"/>
        <end position="862"/>
    </location>
</feature>
<dbReference type="Pfam" id="PF23487">
    <property type="entry name" value="Ig_TMEM132_6th"/>
    <property type="match status" value="1"/>
</dbReference>
<feature type="domain" description="Transmembrane protein TMEM132 second Ig-like" evidence="13">
    <location>
        <begin position="103"/>
        <end position="177"/>
    </location>
</feature>
<proteinExistence type="inferred from homology"/>
<dbReference type="Xenbase" id="XB-GENE-1009879">
    <property type="gene designation" value="tmem132a"/>
</dbReference>
<dbReference type="InterPro" id="IPR055424">
    <property type="entry name" value="Ig_TMEM132_6th"/>
</dbReference>
<dbReference type="Pfam" id="PF23486">
    <property type="entry name" value="Ig_TMEM132_5th"/>
    <property type="match status" value="1"/>
</dbReference>
<dbReference type="Pfam" id="PF15705">
    <property type="entry name" value="TMEM132_N"/>
    <property type="match status" value="1"/>
</dbReference>
<feature type="domain" description="Transmembrane protein TMEM132 fifth" evidence="14">
    <location>
        <begin position="465"/>
        <end position="599"/>
    </location>
</feature>
<feature type="region of interest" description="Disordered" evidence="6">
    <location>
        <begin position="996"/>
        <end position="1029"/>
    </location>
</feature>
<evidence type="ECO:0000256" key="2">
    <source>
        <dbReference type="ARBA" id="ARBA00006166"/>
    </source>
</evidence>
<evidence type="ECO:0000256" key="7">
    <source>
        <dbReference type="SAM" id="Phobius"/>
    </source>
</evidence>
<dbReference type="InterPro" id="IPR026307">
    <property type="entry name" value="TMEM132"/>
</dbReference>
<dbReference type="InterPro" id="IPR031435">
    <property type="entry name" value="TMEM132_N"/>
</dbReference>
<feature type="region of interest" description="Disordered" evidence="6">
    <location>
        <begin position="867"/>
        <end position="963"/>
    </location>
</feature>
<feature type="compositionally biased region" description="Basic and acidic residues" evidence="6">
    <location>
        <begin position="996"/>
        <end position="1013"/>
    </location>
</feature>
<dbReference type="GeneID" id="100491977"/>
<feature type="compositionally biased region" description="Polar residues" evidence="6">
    <location>
        <begin position="921"/>
        <end position="930"/>
    </location>
</feature>
<evidence type="ECO:0000259" key="9">
    <source>
        <dbReference type="Pfam" id="PF15705"/>
    </source>
</evidence>
<evidence type="ECO:0000259" key="10">
    <source>
        <dbReference type="Pfam" id="PF15706"/>
    </source>
</evidence>
<dbReference type="PANTHER" id="PTHR13388:SF9">
    <property type="entry name" value="TRANSMEMBRANE PROTEIN 132A"/>
    <property type="match status" value="1"/>
</dbReference>
<evidence type="ECO:0000256" key="4">
    <source>
        <dbReference type="ARBA" id="ARBA00022989"/>
    </source>
</evidence>
<evidence type="ECO:0000259" key="14">
    <source>
        <dbReference type="Pfam" id="PF23486"/>
    </source>
</evidence>
<keyword evidence="8" id="KW-0732">Signal</keyword>
<keyword evidence="4 7" id="KW-1133">Transmembrane helix</keyword>
<feature type="domain" description="Transmembrane protein family 132 fourth" evidence="11">
    <location>
        <begin position="365"/>
        <end position="462"/>
    </location>
</feature>
<feature type="region of interest" description="Disordered" evidence="6">
    <location>
        <begin position="484"/>
        <end position="503"/>
    </location>
</feature>
<evidence type="ECO:0000256" key="6">
    <source>
        <dbReference type="SAM" id="MobiDB-lite"/>
    </source>
</evidence>
<evidence type="ECO:0000256" key="5">
    <source>
        <dbReference type="ARBA" id="ARBA00023136"/>
    </source>
</evidence>
<evidence type="ECO:0000256" key="3">
    <source>
        <dbReference type="ARBA" id="ARBA00022692"/>
    </source>
</evidence>
<evidence type="ECO:0000259" key="12">
    <source>
        <dbReference type="Pfam" id="PF23039"/>
    </source>
</evidence>
<feature type="compositionally biased region" description="Basic and acidic residues" evidence="6">
    <location>
        <begin position="491"/>
        <end position="501"/>
    </location>
</feature>
<name>A0A8J0QVQ8_XENTR</name>
<reference evidence="17" key="1">
    <citation type="submission" date="2025-08" db="UniProtKB">
        <authorList>
            <consortium name="RefSeq"/>
        </authorList>
    </citation>
    <scope>IDENTIFICATION</scope>
    <source>
        <strain evidence="17">Nigerian</strain>
        <tissue evidence="17">Liver and blood</tissue>
    </source>
</reference>
<dbReference type="RefSeq" id="XP_002942160.1">
    <property type="nucleotide sequence ID" value="XM_002942114.5"/>
</dbReference>
<feature type="chain" id="PRO_5035305829" evidence="8">
    <location>
        <begin position="17"/>
        <end position="1029"/>
    </location>
</feature>
<dbReference type="InterPro" id="IPR031436">
    <property type="entry name" value="TMEM132_C"/>
</dbReference>
<dbReference type="AlphaFoldDB" id="A0A8J0QVQ8"/>
<accession>A0A8J0QVQ8</accession>
<dbReference type="GO" id="GO:0016020">
    <property type="term" value="C:membrane"/>
    <property type="evidence" value="ECO:0007669"/>
    <property type="project" value="UniProtKB-SubCell"/>
</dbReference>
<evidence type="ECO:0000313" key="16">
    <source>
        <dbReference type="Proteomes" id="UP000008143"/>
    </source>
</evidence>
<dbReference type="InterPro" id="IPR055423">
    <property type="entry name" value="Ig_TMEM132_5th"/>
</dbReference>
<evidence type="ECO:0000259" key="11">
    <source>
        <dbReference type="Pfam" id="PF16070"/>
    </source>
</evidence>
<sequence length="1029" mass="112527">MEFSVFLLGVLSSAQAIGSSPSIPILPVSIEVKDVPQYFRLQRAAPGEESVPTHGNIAQSHSETFIVTRLGSREPHVRASYQHLQVQENVPWNKLGARIRGVQGEVVGDEVSPSDPVTRILFHRSGVDGQARGAQNTCVNVRGTYDGVNVEGSCRIQLPLDVCVVELLFSPSWFSLSTLPLNVTLTYMVSDDCKSMGEVSEVAGSVRVVSVGTPRIQQVSVGDSVTISLPDKTLLPGEVFTASINLRQNWTQPSFSLRVRCRTGLELLFARSAAPNTWAIKTEMQKGAKHHTVIGHVTHRGASERRPLPAVALLDFLVSNISVGSAVSRRITFQLDIPGSSVVAAAAAGVRGSAEVLVSDRDLRAILPLVKSHEILNTAPLTGISQKIPVRVLAIEAGGTVLDVTKQAGCETPNAQIVQVSDGCDFLFVGGKETQGALGVKVEFWLERLRASLSLSLWVPLLPLRIEVSDTNLQRLQGSGLVSTSLEDDGGERKTSSDRRSQSCRPLYQRARVRFLAYFVAHSLDGSRQLTYLLGTDWLLDVSPLIRSQAVIRDPHIARLEEEGSILIGQEPGVTSVEVRSPVSHSILGEQTVLVSLETVSVLELRSNLMWGVNLSVSTAEIKHPGVFSVLCQSNNLEMIPKQESALSLWFLFSDFSTAPVNIYDPLDLTVMVVSSDPSVLSVRRPLMNGNSWSLPVLVFENAGQLPLLRFSILLPERCQEEESSGVLTAGYVRVTFPSNRTEGGEHQSSDIIQSDSDLITKDGEMISSANNIIPGTNDIIIRSDDIRHEDDDSISGADDIITTRWGIPGLEEGLYGLLAIFSLLTLLFLLSCVAFIMRHRKKSPPEGPGNPEAPNWVWLEGQEVDSQRNQGGGNVREEEEDENEQWEGRERGPQSLTSTFHPVRSSHDPETSICPPSDPCSFSTPTSLSRALLEAKRPEVMSFQTATTNGSEKRGDRVPDDPSVRSILVASEEDIMWVCKDMGIREPQEIRSYMEKIRGETPPQSDRRREGPWGRGIEVTGASVRRLT</sequence>
<dbReference type="InterPro" id="IPR055422">
    <property type="entry name" value="Ig_TMEM132_2nd"/>
</dbReference>
<feature type="domain" description="Transmembrane protein TMEM132 N-terminal" evidence="9">
    <location>
        <begin position="28"/>
        <end position="93"/>
    </location>
</feature>
<dbReference type="KEGG" id="xtr:100491977"/>
<feature type="domain" description="Transmembrane protein TMEM132 cohesin-like" evidence="12">
    <location>
        <begin position="216"/>
        <end position="362"/>
    </location>
</feature>
<feature type="compositionally biased region" description="Basic and acidic residues" evidence="6">
    <location>
        <begin position="952"/>
        <end position="963"/>
    </location>
</feature>
<feature type="transmembrane region" description="Helical" evidence="7">
    <location>
        <begin position="815"/>
        <end position="837"/>
    </location>
</feature>
<keyword evidence="16" id="KW-1185">Reference proteome</keyword>
<dbReference type="Proteomes" id="UP000008143">
    <property type="component" value="Chromosome 7"/>
</dbReference>
<dbReference type="Pfam" id="PF23481">
    <property type="entry name" value="Ig_TMEM132_2nd"/>
    <property type="match status" value="1"/>
</dbReference>
<dbReference type="Pfam" id="PF16070">
    <property type="entry name" value="Ig_TMEM132_4th"/>
    <property type="match status" value="1"/>
</dbReference>
<organism evidence="16 17">
    <name type="scientific">Xenopus tropicalis</name>
    <name type="common">Western clawed frog</name>
    <name type="synonym">Silurana tropicalis</name>
    <dbReference type="NCBI Taxonomy" id="8364"/>
    <lineage>
        <taxon>Eukaryota</taxon>
        <taxon>Metazoa</taxon>
        <taxon>Chordata</taxon>
        <taxon>Craniata</taxon>
        <taxon>Vertebrata</taxon>
        <taxon>Euteleostomi</taxon>
        <taxon>Amphibia</taxon>
        <taxon>Batrachia</taxon>
        <taxon>Anura</taxon>
        <taxon>Pipoidea</taxon>
        <taxon>Pipidae</taxon>
        <taxon>Xenopodinae</taxon>
        <taxon>Xenopus</taxon>
        <taxon>Silurana</taxon>
    </lineage>
</organism>
<dbReference type="OrthoDB" id="10026202at2759"/>
<comment type="subcellular location">
    <subcellularLocation>
        <location evidence="1">Membrane</location>
        <topology evidence="1">Single-pass type I membrane protein</topology>
    </subcellularLocation>
</comment>
<dbReference type="OMA" id="GPCGPWL"/>
<dbReference type="AGR" id="Xenbase:XB-GENE-1009879"/>
<dbReference type="PANTHER" id="PTHR13388">
    <property type="entry name" value="DETONATOR, ISOFORM E"/>
    <property type="match status" value="1"/>
</dbReference>
<evidence type="ECO:0000259" key="13">
    <source>
        <dbReference type="Pfam" id="PF23481"/>
    </source>
</evidence>
<evidence type="ECO:0000313" key="17">
    <source>
        <dbReference type="RefSeq" id="XP_002942160.1"/>
    </source>
</evidence>
<keyword evidence="3 7" id="KW-0812">Transmembrane</keyword>
<dbReference type="InterPro" id="IPR055421">
    <property type="entry name" value="TMEM132_3rd"/>
</dbReference>
<dbReference type="Pfam" id="PF23039">
    <property type="entry name" value="TMEM132_3rd"/>
    <property type="match status" value="1"/>
</dbReference>
<gene>
    <name evidence="17 18" type="primary">tmem132a</name>
</gene>